<accession>A0A4Y2A0D3</accession>
<dbReference type="InterPro" id="IPR036397">
    <property type="entry name" value="RNaseH_sf"/>
</dbReference>
<evidence type="ECO:0000313" key="2">
    <source>
        <dbReference type="EMBL" id="GBL73251.1"/>
    </source>
</evidence>
<reference evidence="2 3" key="1">
    <citation type="journal article" date="2019" name="Sci. Rep.">
        <title>Orb-weaving spider Araneus ventricosus genome elucidates the spidroin gene catalogue.</title>
        <authorList>
            <person name="Kono N."/>
            <person name="Nakamura H."/>
            <person name="Ohtoshi R."/>
            <person name="Moran D.A.P."/>
            <person name="Shinohara A."/>
            <person name="Yoshida Y."/>
            <person name="Fujiwara M."/>
            <person name="Mori M."/>
            <person name="Tomita M."/>
            <person name="Arakawa K."/>
        </authorList>
    </citation>
    <scope>NUCLEOTIDE SEQUENCE [LARGE SCALE GENOMIC DNA]</scope>
</reference>
<dbReference type="Gene3D" id="3.30.420.10">
    <property type="entry name" value="Ribonuclease H-like superfamily/Ribonuclease H"/>
    <property type="match status" value="1"/>
</dbReference>
<sequence length="87" mass="9989">MGKLGYRKFCVQWVPKMLTEIHKTSRMGAALEFLSWCHTGGEDFLNRIVTGNETWVAHVNVEKKQRSMAWGHTGSPTRLRKARQTLS</sequence>
<dbReference type="GO" id="GO:0003676">
    <property type="term" value="F:nucleic acid binding"/>
    <property type="evidence" value="ECO:0007669"/>
    <property type="project" value="InterPro"/>
</dbReference>
<proteinExistence type="predicted"/>
<comment type="caution">
    <text evidence="2">The sequence shown here is derived from an EMBL/GenBank/DDBJ whole genome shotgun (WGS) entry which is preliminary data.</text>
</comment>
<dbReference type="AlphaFoldDB" id="A0A4Y2A0D3"/>
<dbReference type="PANTHER" id="PTHR46060:SF1">
    <property type="entry name" value="MARINER MOS1 TRANSPOSASE-LIKE PROTEIN"/>
    <property type="match status" value="1"/>
</dbReference>
<organism evidence="2 3">
    <name type="scientific">Araneus ventricosus</name>
    <name type="common">Orbweaver spider</name>
    <name type="synonym">Epeira ventricosa</name>
    <dbReference type="NCBI Taxonomy" id="182803"/>
    <lineage>
        <taxon>Eukaryota</taxon>
        <taxon>Metazoa</taxon>
        <taxon>Ecdysozoa</taxon>
        <taxon>Arthropoda</taxon>
        <taxon>Chelicerata</taxon>
        <taxon>Arachnida</taxon>
        <taxon>Araneae</taxon>
        <taxon>Araneomorphae</taxon>
        <taxon>Entelegynae</taxon>
        <taxon>Araneoidea</taxon>
        <taxon>Araneidae</taxon>
        <taxon>Araneus</taxon>
    </lineage>
</organism>
<dbReference type="PANTHER" id="PTHR46060">
    <property type="entry name" value="MARINER MOS1 TRANSPOSASE-LIKE PROTEIN"/>
    <property type="match status" value="1"/>
</dbReference>
<dbReference type="EMBL" id="BGPR01079151">
    <property type="protein sequence ID" value="GBL73251.1"/>
    <property type="molecule type" value="Genomic_DNA"/>
</dbReference>
<evidence type="ECO:0000256" key="1">
    <source>
        <dbReference type="SAM" id="MobiDB-lite"/>
    </source>
</evidence>
<evidence type="ECO:0008006" key="4">
    <source>
        <dbReference type="Google" id="ProtNLM"/>
    </source>
</evidence>
<protein>
    <recommendedName>
        <fullName evidence="4">Histone-lysine N-methyltransferase SETMAR</fullName>
    </recommendedName>
</protein>
<evidence type="ECO:0000313" key="3">
    <source>
        <dbReference type="Proteomes" id="UP000499080"/>
    </source>
</evidence>
<feature type="compositionally biased region" description="Basic residues" evidence="1">
    <location>
        <begin position="78"/>
        <end position="87"/>
    </location>
</feature>
<gene>
    <name evidence="2" type="ORF">AVEN_82465_1</name>
</gene>
<dbReference type="OrthoDB" id="6430633at2759"/>
<name>A0A4Y2A0D3_ARAVE</name>
<feature type="region of interest" description="Disordered" evidence="1">
    <location>
        <begin position="67"/>
        <end position="87"/>
    </location>
</feature>
<dbReference type="InterPro" id="IPR052709">
    <property type="entry name" value="Transposase-MT_Hybrid"/>
</dbReference>
<feature type="non-terminal residue" evidence="2">
    <location>
        <position position="87"/>
    </location>
</feature>
<dbReference type="Proteomes" id="UP000499080">
    <property type="component" value="Unassembled WGS sequence"/>
</dbReference>
<keyword evidence="3" id="KW-1185">Reference proteome</keyword>